<name>H5TDP1_9ALTE</name>
<dbReference type="AlphaFoldDB" id="H5TDP1"/>
<organism evidence="1 2">
    <name type="scientific">Glaciecola punicea ACAM 611</name>
    <dbReference type="NCBI Taxonomy" id="1121923"/>
    <lineage>
        <taxon>Bacteria</taxon>
        <taxon>Pseudomonadati</taxon>
        <taxon>Pseudomonadota</taxon>
        <taxon>Gammaproteobacteria</taxon>
        <taxon>Alteromonadales</taxon>
        <taxon>Alteromonadaceae</taxon>
        <taxon>Glaciecola</taxon>
    </lineage>
</organism>
<gene>
    <name evidence="1" type="ORF">GPUN_2303</name>
</gene>
<dbReference type="EMBL" id="BAET01000028">
    <property type="protein sequence ID" value="GAB56418.1"/>
    <property type="molecule type" value="Genomic_DNA"/>
</dbReference>
<keyword evidence="2" id="KW-1185">Reference proteome</keyword>
<dbReference type="Pfam" id="PF04338">
    <property type="entry name" value="DUF481"/>
    <property type="match status" value="1"/>
</dbReference>
<evidence type="ECO:0008006" key="3">
    <source>
        <dbReference type="Google" id="ProtNLM"/>
    </source>
</evidence>
<dbReference type="STRING" id="56804.BAE46_05365"/>
<proteinExistence type="predicted"/>
<dbReference type="InterPro" id="IPR007433">
    <property type="entry name" value="DUF481"/>
</dbReference>
<reference evidence="1 2" key="1">
    <citation type="journal article" date="2012" name="J. Bacteriol.">
        <title>Genome sequence of proteorhodopsin-containing sea ice bacterium Glaciecola punicea ACAM 611T.</title>
        <authorList>
            <person name="Qin Q.-L."/>
            <person name="Xie B.-B."/>
            <person name="Shu Y.-L."/>
            <person name="Rong J.-C."/>
            <person name="Zhao D.-L."/>
            <person name="Zhang X.-Y."/>
            <person name="Chen X.-L."/>
            <person name="Zhou B.-C."/>
            <person name="Zhanga Y.-Z."/>
        </authorList>
    </citation>
    <scope>NUCLEOTIDE SEQUENCE [LARGE SCALE GENOMIC DNA]</scope>
    <source>
        <strain evidence="1 2">ACAM 611</strain>
    </source>
</reference>
<comment type="caution">
    <text evidence="1">The sequence shown here is derived from an EMBL/GenBank/DDBJ whole genome shotgun (WGS) entry which is preliminary data.</text>
</comment>
<protein>
    <recommendedName>
        <fullName evidence="3">Salt-induced outer membrane protein</fullName>
    </recommendedName>
</protein>
<dbReference type="Proteomes" id="UP000053586">
    <property type="component" value="Unassembled WGS sequence"/>
</dbReference>
<evidence type="ECO:0000313" key="2">
    <source>
        <dbReference type="Proteomes" id="UP000053586"/>
    </source>
</evidence>
<sequence length="267" mass="30627">MVFLPYAAMAADKASDFFRNLSQEKNLLEALYSKSREQAEQDNDLKPFTLAGEIGLLNTTGNTDTSIIKFAVESNHEMTSWSNRYESQFLQRTNVIRGVNDADRVQTGRIEISAQFDYKLVQPNSRLFAYMEYDDNEFNRLRDQATLVMGYSKVAFRHEKSEFRYSIGPGYSHLRQTRNNRTIEEMIVRGTLYYNINFGENARFRQTLSAELGQEISRAQAQSSLSAKLFKKLALKVSVDLFVNDNVASQDSILSTQTSISLVYQFF</sequence>
<accession>H5TDP1</accession>
<dbReference type="eggNOG" id="COG3137">
    <property type="taxonomic scope" value="Bacteria"/>
</dbReference>
<reference evidence="1 2" key="2">
    <citation type="journal article" date="2017" name="Antonie Van Leeuwenhoek">
        <title>Rhizobium rhizosphaerae sp. nov., a novel species isolated from rice rhizosphere.</title>
        <authorList>
            <person name="Zhao J.J."/>
            <person name="Zhang J."/>
            <person name="Zhang R.J."/>
            <person name="Zhang C.W."/>
            <person name="Yin H.Q."/>
            <person name="Zhang X.X."/>
        </authorList>
    </citation>
    <scope>NUCLEOTIDE SEQUENCE [LARGE SCALE GENOMIC DNA]</scope>
    <source>
        <strain evidence="1 2">ACAM 611</strain>
    </source>
</reference>
<evidence type="ECO:0000313" key="1">
    <source>
        <dbReference type="EMBL" id="GAB56418.1"/>
    </source>
</evidence>